<dbReference type="PANTHER" id="PTHR43581:SF4">
    <property type="entry name" value="ATP_GTP PHOSPHATASE"/>
    <property type="match status" value="1"/>
</dbReference>
<evidence type="ECO:0000259" key="2">
    <source>
        <dbReference type="Pfam" id="PF20469"/>
    </source>
</evidence>
<proteinExistence type="predicted"/>
<dbReference type="Proteomes" id="UP000263900">
    <property type="component" value="Chromosome"/>
</dbReference>
<organism evidence="3 4">
    <name type="scientific">Paraflavitalea soli</name>
    <dbReference type="NCBI Taxonomy" id="2315862"/>
    <lineage>
        <taxon>Bacteria</taxon>
        <taxon>Pseudomonadati</taxon>
        <taxon>Bacteroidota</taxon>
        <taxon>Chitinophagia</taxon>
        <taxon>Chitinophagales</taxon>
        <taxon>Chitinophagaceae</taxon>
        <taxon>Paraflavitalea</taxon>
    </lineage>
</organism>
<gene>
    <name evidence="3" type="ORF">D3H65_01320</name>
</gene>
<reference evidence="3 4" key="1">
    <citation type="submission" date="2018-09" db="EMBL/GenBank/DDBJ databases">
        <title>Genome sequencing of strain 6GH32-13.</title>
        <authorList>
            <person name="Weon H.-Y."/>
            <person name="Heo J."/>
            <person name="Kwon S.-W."/>
        </authorList>
    </citation>
    <scope>NUCLEOTIDE SEQUENCE [LARGE SCALE GENOMIC DNA]</scope>
    <source>
        <strain evidence="3 4">5GH32-13</strain>
    </source>
</reference>
<protein>
    <submittedName>
        <fullName evidence="3">ATP-dependent endonuclease</fullName>
    </submittedName>
</protein>
<evidence type="ECO:0000313" key="4">
    <source>
        <dbReference type="Proteomes" id="UP000263900"/>
    </source>
</evidence>
<dbReference type="InterPro" id="IPR027417">
    <property type="entry name" value="P-loop_NTPase"/>
</dbReference>
<dbReference type="KEGG" id="pseg:D3H65_01320"/>
<keyword evidence="4" id="KW-1185">Reference proteome</keyword>
<evidence type="ECO:0000313" key="3">
    <source>
        <dbReference type="EMBL" id="AXY72694.1"/>
    </source>
</evidence>
<dbReference type="CDD" id="cd01026">
    <property type="entry name" value="TOPRIM_OLD"/>
    <property type="match status" value="1"/>
</dbReference>
<dbReference type="Pfam" id="PF20469">
    <property type="entry name" value="OLD-like_TOPRIM"/>
    <property type="match status" value="1"/>
</dbReference>
<dbReference type="Gene3D" id="3.40.50.300">
    <property type="entry name" value="P-loop containing nucleotide triphosphate hydrolases"/>
    <property type="match status" value="1"/>
</dbReference>
<dbReference type="SUPFAM" id="SSF52540">
    <property type="entry name" value="P-loop containing nucleoside triphosphate hydrolases"/>
    <property type="match status" value="1"/>
</dbReference>
<dbReference type="AlphaFoldDB" id="A0A3B7MED6"/>
<feature type="domain" description="Endonuclease GajA/Old nuclease/RecF-like AAA" evidence="1">
    <location>
        <begin position="1"/>
        <end position="90"/>
    </location>
</feature>
<dbReference type="InterPro" id="IPR051396">
    <property type="entry name" value="Bact_Antivir_Def_Nuclease"/>
</dbReference>
<evidence type="ECO:0000259" key="1">
    <source>
        <dbReference type="Pfam" id="PF13175"/>
    </source>
</evidence>
<accession>A0A3B7MED6</accession>
<dbReference type="InterPro" id="IPR034139">
    <property type="entry name" value="TOPRIM_OLD"/>
</dbReference>
<dbReference type="Pfam" id="PF13175">
    <property type="entry name" value="AAA_15"/>
    <property type="match status" value="2"/>
</dbReference>
<feature type="domain" description="Endonuclease GajA/Old nuclease/RecF-like AAA" evidence="1">
    <location>
        <begin position="161"/>
        <end position="357"/>
    </location>
</feature>
<keyword evidence="3" id="KW-0255">Endonuclease</keyword>
<name>A0A3B7MED6_9BACT</name>
<keyword evidence="3" id="KW-0378">Hydrolase</keyword>
<dbReference type="EMBL" id="CP032157">
    <property type="protein sequence ID" value="AXY72694.1"/>
    <property type="molecule type" value="Genomic_DNA"/>
</dbReference>
<dbReference type="GO" id="GO:0004519">
    <property type="term" value="F:endonuclease activity"/>
    <property type="evidence" value="ECO:0007669"/>
    <property type="project" value="UniProtKB-KW"/>
</dbReference>
<dbReference type="PANTHER" id="PTHR43581">
    <property type="entry name" value="ATP/GTP PHOSPHATASE"/>
    <property type="match status" value="1"/>
</dbReference>
<sequence>MKISALRITNFRSFGPITQTLKFNQKLNCFIGLNSSGKTAALDAIRKIFGSQTERLLSKEDFHVPADEGSLDPQEKALSIEIDLCFDEDDPASALFDTDFTLEVLGADPIVRILLEASWAPSVTTPEGEIDAQLYIVTQPSAAGEDNEKKPFPKYMHGVFQVIYIPALRKTADQLRYASGSILHRLLKTITLTDEFRVKVREQVEHLNDLFTGLDSFGAIQQTVQDNWEKFHSDKRFSDATMKFGTGEIDEMLKKLEIHFTPSPGRHRQFKIDDLGDGYRSLFYISMVCVLLQIERQLPQEEADQDNIRPLLTILLVEEPENHIAPQILGRVIKILQDITVQPGTMVLLSSHTPAIVKRLEPESIFHFRITDEDQTEVNDIELPDAQDEAYKYVKEAVQNFPEIYFARVVLIGEGDSEQVIFNHIMKAMDLDFDENLITFAPLGHRFVNHIWKLLTRLKVPYVTLLDLDMGRYMGGWGRVQYALRELISKGEVQDEVLIKRGAPLTDQELDEMHERNYSEQQMSNLEYWKCRLQSYDVFFVRNLDLDFLMLRNFPDYYKQLIPRNGGPRIPDRVEEEEEFKEYIENAVAATLKSKDYPTGLYDDDDRELMIWYNYHFLNRGKPVTHIQALSKIPGDIFEQNIPGIFVDIINRMKKKLGIV</sequence>
<dbReference type="InterPro" id="IPR041685">
    <property type="entry name" value="AAA_GajA/Old/RecF-like"/>
</dbReference>
<dbReference type="RefSeq" id="WP_119048532.1">
    <property type="nucleotide sequence ID" value="NZ_CP032157.1"/>
</dbReference>
<keyword evidence="3" id="KW-0540">Nuclease</keyword>
<dbReference type="OrthoDB" id="9792800at2"/>
<feature type="domain" description="OLD protein-like TOPRIM" evidence="2">
    <location>
        <begin position="406"/>
        <end position="469"/>
    </location>
</feature>